<dbReference type="InterPro" id="IPR051357">
    <property type="entry name" value="H3K9_HMTase_SUVAR3-9"/>
</dbReference>
<feature type="domain" description="YDG" evidence="9">
    <location>
        <begin position="238"/>
        <end position="385"/>
    </location>
</feature>
<dbReference type="EMBL" id="JAUIZM010000003">
    <property type="protein sequence ID" value="KAK1395366.1"/>
    <property type="molecule type" value="Genomic_DNA"/>
</dbReference>
<dbReference type="GO" id="GO:0005694">
    <property type="term" value="C:chromosome"/>
    <property type="evidence" value="ECO:0007669"/>
    <property type="project" value="UniProtKB-SubCell"/>
</dbReference>
<dbReference type="PANTHER" id="PTHR45660:SF3">
    <property type="entry name" value="HISTONE-LYSINE N-METHYLTRANSFERASE FAMILY MEMBER SUVH9"/>
    <property type="match status" value="1"/>
</dbReference>
<sequence>MASFTPFPDPTPAVTGATSTLPAATIQPKPEPVDEDSLIAPPGMPTPPGIAAAPPGMPIPLAVEFPQTATPRESRPGTSADGANVYPEYNRVADEMFNNVYFFPGYLHELGLNPGNNNDARDIVPVADNPGNNNDARDIVPVAENPGNQILLLDQGQHGARSNELVRVINLNRDDQAYYRDILRKTRMIFDAIRIYSTADEEKKIACGFDRRSRGDLKAATVMRNCGLCLFTDKRIVGALPGVEIGDVFSYRVEMSVVGLHKHPQAGIDFLAACRSSNWEPIATSIVVSGGYEGNDDRQDVIIYSGHGGLDKRFRQVAHQNLEGGNRALERSMYYGIEVRVIRGHEHDGSPSGRLYVYDGLYKVVDFWPDMSMSGYRVYKYKVVRLPDQPKLGSVDLWLARSLRTTPLARLGGYVCLDISMGQEKFPVTLFNTIDYDHEPLEHEYLVKSIMPSYVHNTGNSGCDCLYKCSRDCLCAKKNGGEFAYDDKEMLIQGKPLIFECGPFCSCPPNCRNRVTQRGVRHRLEVFRSTTGWGVRPLDYIQAGSFLCEYAGVVLTREQAQVVSMGGDNLVYPKRFTERWAEWGDLSQVSPNYVRPSHPEIAPLDYAMDVSGLRNVASYISHSRSPNVMVQFVLHDHTNAMFPRLMLFATETIPPFREFTLDYGGVADELSPKLAICN</sequence>
<dbReference type="SMART" id="SM00317">
    <property type="entry name" value="SET"/>
    <property type="match status" value="1"/>
</dbReference>
<evidence type="ECO:0000256" key="6">
    <source>
        <dbReference type="SAM" id="MobiDB-lite"/>
    </source>
</evidence>
<dbReference type="Gene3D" id="2.30.280.10">
    <property type="entry name" value="SRA-YDG"/>
    <property type="match status" value="1"/>
</dbReference>
<name>A0AAD8J2Y3_9APIA</name>
<dbReference type="PANTHER" id="PTHR45660">
    <property type="entry name" value="HISTONE-LYSINE N-METHYLTRANSFERASE SETMAR"/>
    <property type="match status" value="1"/>
</dbReference>
<dbReference type="PROSITE" id="PS50280">
    <property type="entry name" value="SET"/>
    <property type="match status" value="1"/>
</dbReference>
<dbReference type="InterPro" id="IPR001214">
    <property type="entry name" value="SET_dom"/>
</dbReference>
<keyword evidence="2" id="KW-0158">Chromosome</keyword>
<feature type="region of interest" description="Disordered" evidence="6">
    <location>
        <begin position="1"/>
        <end position="55"/>
    </location>
</feature>
<feature type="domain" description="SET" evidence="7">
    <location>
        <begin position="522"/>
        <end position="664"/>
    </location>
</feature>
<evidence type="ECO:0000256" key="1">
    <source>
        <dbReference type="ARBA" id="ARBA00004286"/>
    </source>
</evidence>
<dbReference type="SMART" id="SM00466">
    <property type="entry name" value="SRA"/>
    <property type="match status" value="1"/>
</dbReference>
<dbReference type="GO" id="GO:0008270">
    <property type="term" value="F:zinc ion binding"/>
    <property type="evidence" value="ECO:0007669"/>
    <property type="project" value="InterPro"/>
</dbReference>
<dbReference type="InterPro" id="IPR036987">
    <property type="entry name" value="SRA-YDG_sf"/>
</dbReference>
<evidence type="ECO:0000256" key="5">
    <source>
        <dbReference type="PROSITE-ProRule" id="PRU00358"/>
    </source>
</evidence>
<evidence type="ECO:0000259" key="8">
    <source>
        <dbReference type="PROSITE" id="PS50867"/>
    </source>
</evidence>
<dbReference type="GO" id="GO:0005634">
    <property type="term" value="C:nucleus"/>
    <property type="evidence" value="ECO:0007669"/>
    <property type="project" value="UniProtKB-SubCell"/>
</dbReference>
<dbReference type="Pfam" id="PF05033">
    <property type="entry name" value="Pre-SET"/>
    <property type="match status" value="1"/>
</dbReference>
<gene>
    <name evidence="10" type="ORF">POM88_014422</name>
</gene>
<dbReference type="Pfam" id="PF00856">
    <property type="entry name" value="SET"/>
    <property type="match status" value="1"/>
</dbReference>
<dbReference type="SUPFAM" id="SSF82199">
    <property type="entry name" value="SET domain"/>
    <property type="match status" value="1"/>
</dbReference>
<dbReference type="InterPro" id="IPR007728">
    <property type="entry name" value="Pre-SET_dom"/>
</dbReference>
<evidence type="ECO:0000313" key="10">
    <source>
        <dbReference type="EMBL" id="KAK1395366.1"/>
    </source>
</evidence>
<evidence type="ECO:0000256" key="2">
    <source>
        <dbReference type="ARBA" id="ARBA00022454"/>
    </source>
</evidence>
<dbReference type="Pfam" id="PF02182">
    <property type="entry name" value="SAD_SRA"/>
    <property type="match status" value="1"/>
</dbReference>
<reference evidence="10" key="2">
    <citation type="submission" date="2023-05" db="EMBL/GenBank/DDBJ databases">
        <authorList>
            <person name="Schelkunov M.I."/>
        </authorList>
    </citation>
    <scope>NUCLEOTIDE SEQUENCE</scope>
    <source>
        <strain evidence="10">Hsosn_3</strain>
        <tissue evidence="10">Leaf</tissue>
    </source>
</reference>
<feature type="domain" description="Pre-SET" evidence="8">
    <location>
        <begin position="461"/>
        <end position="519"/>
    </location>
</feature>
<evidence type="ECO:0000313" key="11">
    <source>
        <dbReference type="Proteomes" id="UP001237642"/>
    </source>
</evidence>
<dbReference type="AlphaFoldDB" id="A0AAD8J2Y3"/>
<dbReference type="GO" id="GO:0042054">
    <property type="term" value="F:histone methyltransferase activity"/>
    <property type="evidence" value="ECO:0007669"/>
    <property type="project" value="InterPro"/>
</dbReference>
<comment type="caution">
    <text evidence="10">The sequence shown here is derived from an EMBL/GenBank/DDBJ whole genome shotgun (WGS) entry which is preliminary data.</text>
</comment>
<protein>
    <submittedName>
        <fullName evidence="10">Histone-lysine N-methyltransferase family member SUVH9-like</fullName>
    </submittedName>
</protein>
<dbReference type="SUPFAM" id="SSF88697">
    <property type="entry name" value="PUA domain-like"/>
    <property type="match status" value="1"/>
</dbReference>
<dbReference type="Proteomes" id="UP001237642">
    <property type="component" value="Unassembled WGS sequence"/>
</dbReference>
<dbReference type="GO" id="GO:0003690">
    <property type="term" value="F:double-stranded DNA binding"/>
    <property type="evidence" value="ECO:0007669"/>
    <property type="project" value="TreeGrafter"/>
</dbReference>
<dbReference type="PROSITE" id="PS51575">
    <property type="entry name" value="SAM_MT43_SUVAR39_2"/>
    <property type="match status" value="1"/>
</dbReference>
<comment type="subcellular location">
    <subcellularLocation>
        <location evidence="1">Chromosome</location>
    </subcellularLocation>
    <subcellularLocation>
        <location evidence="5">Nucleus</location>
    </subcellularLocation>
</comment>
<accession>A0AAD8J2Y3</accession>
<organism evidence="10 11">
    <name type="scientific">Heracleum sosnowskyi</name>
    <dbReference type="NCBI Taxonomy" id="360622"/>
    <lineage>
        <taxon>Eukaryota</taxon>
        <taxon>Viridiplantae</taxon>
        <taxon>Streptophyta</taxon>
        <taxon>Embryophyta</taxon>
        <taxon>Tracheophyta</taxon>
        <taxon>Spermatophyta</taxon>
        <taxon>Magnoliopsida</taxon>
        <taxon>eudicotyledons</taxon>
        <taxon>Gunneridae</taxon>
        <taxon>Pentapetalae</taxon>
        <taxon>asterids</taxon>
        <taxon>campanulids</taxon>
        <taxon>Apiales</taxon>
        <taxon>Apiaceae</taxon>
        <taxon>Apioideae</taxon>
        <taxon>apioid superclade</taxon>
        <taxon>Tordylieae</taxon>
        <taxon>Tordyliinae</taxon>
        <taxon>Heracleum</taxon>
    </lineage>
</organism>
<evidence type="ECO:0000259" key="9">
    <source>
        <dbReference type="PROSITE" id="PS51015"/>
    </source>
</evidence>
<dbReference type="PROSITE" id="PS51015">
    <property type="entry name" value="YDG"/>
    <property type="match status" value="1"/>
</dbReference>
<evidence type="ECO:0000256" key="3">
    <source>
        <dbReference type="ARBA" id="ARBA00022853"/>
    </source>
</evidence>
<dbReference type="SMART" id="SM00468">
    <property type="entry name" value="PreSET"/>
    <property type="match status" value="1"/>
</dbReference>
<proteinExistence type="predicted"/>
<dbReference type="Gene3D" id="2.170.270.10">
    <property type="entry name" value="SET domain"/>
    <property type="match status" value="1"/>
</dbReference>
<dbReference type="InterPro" id="IPR025794">
    <property type="entry name" value="H3-K9-MeTrfase_plant"/>
</dbReference>
<dbReference type="PROSITE" id="PS50867">
    <property type="entry name" value="PRE_SET"/>
    <property type="match status" value="1"/>
</dbReference>
<dbReference type="InterPro" id="IPR003105">
    <property type="entry name" value="SRA_YDG"/>
</dbReference>
<keyword evidence="3" id="KW-0156">Chromatin regulator</keyword>
<keyword evidence="11" id="KW-1185">Reference proteome</keyword>
<keyword evidence="4 5" id="KW-0539">Nucleus</keyword>
<dbReference type="InterPro" id="IPR046341">
    <property type="entry name" value="SET_dom_sf"/>
</dbReference>
<reference evidence="10" key="1">
    <citation type="submission" date="2023-02" db="EMBL/GenBank/DDBJ databases">
        <title>Genome of toxic invasive species Heracleum sosnowskyi carries increased number of genes despite the absence of recent whole-genome duplications.</title>
        <authorList>
            <person name="Schelkunov M."/>
            <person name="Shtratnikova V."/>
            <person name="Makarenko M."/>
            <person name="Klepikova A."/>
            <person name="Omelchenko D."/>
            <person name="Novikova G."/>
            <person name="Obukhova E."/>
            <person name="Bogdanov V."/>
            <person name="Penin A."/>
            <person name="Logacheva M."/>
        </authorList>
    </citation>
    <scope>NUCLEOTIDE SEQUENCE</scope>
    <source>
        <strain evidence="10">Hsosn_3</strain>
        <tissue evidence="10">Leaf</tissue>
    </source>
</reference>
<evidence type="ECO:0000259" key="7">
    <source>
        <dbReference type="PROSITE" id="PS50280"/>
    </source>
</evidence>
<dbReference type="InterPro" id="IPR015947">
    <property type="entry name" value="PUA-like_sf"/>
</dbReference>
<evidence type="ECO:0000256" key="4">
    <source>
        <dbReference type="ARBA" id="ARBA00023242"/>
    </source>
</evidence>